<sequence>MSFLLENIQTPLSEQTAYILGGIVSACSYNEEQSAWLLPVIHNPGKVTSTDLQSHQNSLKKILSGMYAKFIKKTDDNYKKYMQPNKQGFVFLVSSATIKTPENLIETFSEHIMIASEKVRCAFITGAFDGRSSLDKHTRMLSLDEKHPLCSDLIINVLKSLKITASINKSRDRITGGNPRKNQIRISAADVPEFAKTVGLISPTRVKDIENASISNFIEEKDNSLSGLIKIKGLRLSKQQRKLKKVSVDKRSHEAGADQKLIDEISSTKITKPTKEVSYTGKPKKKISAVTQSQTTTFPRDKKVSLKALKIANYTCEIDAQHQTFIRKKDDLPYTEPHHLVPMAYSDDFDVSLDIEENIVSLCSTCHNQVHYGKDIEIILKPLYERRKDLLARVGIYITYAELLKMYK</sequence>
<dbReference type="InterPro" id="IPR003615">
    <property type="entry name" value="HNH_nuc"/>
</dbReference>
<evidence type="ECO:0000313" key="2">
    <source>
        <dbReference type="Proteomes" id="UP000095645"/>
    </source>
</evidence>
<dbReference type="Gene3D" id="3.10.28.10">
    <property type="entry name" value="Homing endonucleases"/>
    <property type="match status" value="1"/>
</dbReference>
<proteinExistence type="predicted"/>
<organism evidence="1 2">
    <name type="scientific">Blautia obeum</name>
    <dbReference type="NCBI Taxonomy" id="40520"/>
    <lineage>
        <taxon>Bacteria</taxon>
        <taxon>Bacillati</taxon>
        <taxon>Bacillota</taxon>
        <taxon>Clostridia</taxon>
        <taxon>Lachnospirales</taxon>
        <taxon>Lachnospiraceae</taxon>
        <taxon>Blautia</taxon>
    </lineage>
</organism>
<gene>
    <name evidence="1" type="ORF">ERS852476_00845</name>
</gene>
<dbReference type="Proteomes" id="UP000095645">
    <property type="component" value="Unassembled WGS sequence"/>
</dbReference>
<dbReference type="CDD" id="cd00085">
    <property type="entry name" value="HNHc"/>
    <property type="match status" value="1"/>
</dbReference>
<name>A0A173Z2N9_9FIRM</name>
<reference evidence="1 2" key="1">
    <citation type="submission" date="2015-09" db="EMBL/GenBank/DDBJ databases">
        <authorList>
            <consortium name="Pathogen Informatics"/>
        </authorList>
    </citation>
    <scope>NUCLEOTIDE SEQUENCE [LARGE SCALE GENOMIC DNA]</scope>
    <source>
        <strain evidence="1 2">2789STDY5834861</strain>
    </source>
</reference>
<dbReference type="RefSeq" id="WP_055057551.1">
    <property type="nucleotide sequence ID" value="NZ_CYZP01000005.1"/>
</dbReference>
<dbReference type="EMBL" id="CYZP01000005">
    <property type="protein sequence ID" value="CUN69969.1"/>
    <property type="molecule type" value="Genomic_DNA"/>
</dbReference>
<accession>A0A173Z2N9</accession>
<protein>
    <submittedName>
        <fullName evidence="1">Uncharacterized protein</fullName>
    </submittedName>
</protein>
<evidence type="ECO:0000313" key="1">
    <source>
        <dbReference type="EMBL" id="CUN69969.1"/>
    </source>
</evidence>
<dbReference type="AlphaFoldDB" id="A0A173Z2N9"/>
<dbReference type="InterPro" id="IPR027434">
    <property type="entry name" value="Homing_endonucl"/>
</dbReference>